<protein>
    <submittedName>
        <fullName evidence="4">Alpha/beta fold hydrolase</fullName>
    </submittedName>
</protein>
<evidence type="ECO:0000256" key="1">
    <source>
        <dbReference type="ARBA" id="ARBA00007169"/>
    </source>
</evidence>
<sequence>MTLGRESGHRSDSTRANLRAATKVEARSDRITPATTISAAATGAAGYERWFLSTRRNPDAKVRLFCFPYAGGSPWVYRDWSTLAGRDLEVFTMCLPGRASRQHERPIVDMRALVAALCEAMRDGLEKTYAFFGHSLGALVAFELAFELQRIGAPPPRRLFVSGCAAPAYERTNREMHRLSDAGLVEAIRDLNGTPAAILDDPEMLALLLPVMRADVELAASYYGSTERLVSPITALFGATDMGVPYEAVARWQVHTSAELRVHSFHGGHFFIQPCAADVVSVVLREVL</sequence>
<evidence type="ECO:0000313" key="4">
    <source>
        <dbReference type="EMBL" id="WXB00352.1"/>
    </source>
</evidence>
<gene>
    <name evidence="4" type="ORF">LZC95_18425</name>
</gene>
<dbReference type="Proteomes" id="UP001379533">
    <property type="component" value="Chromosome"/>
</dbReference>
<dbReference type="EMBL" id="CP089982">
    <property type="protein sequence ID" value="WXB00352.1"/>
    <property type="molecule type" value="Genomic_DNA"/>
</dbReference>
<dbReference type="SUPFAM" id="SSF53474">
    <property type="entry name" value="alpha/beta-Hydrolases"/>
    <property type="match status" value="1"/>
</dbReference>
<dbReference type="PANTHER" id="PTHR11487">
    <property type="entry name" value="THIOESTERASE"/>
    <property type="match status" value="1"/>
</dbReference>
<dbReference type="InterPro" id="IPR029058">
    <property type="entry name" value="AB_hydrolase_fold"/>
</dbReference>
<comment type="similarity">
    <text evidence="1">Belongs to the thioesterase family.</text>
</comment>
<organism evidence="4 5">
    <name type="scientific">Pendulispora brunnea</name>
    <dbReference type="NCBI Taxonomy" id="2905690"/>
    <lineage>
        <taxon>Bacteria</taxon>
        <taxon>Pseudomonadati</taxon>
        <taxon>Myxococcota</taxon>
        <taxon>Myxococcia</taxon>
        <taxon>Myxococcales</taxon>
        <taxon>Sorangiineae</taxon>
        <taxon>Pendulisporaceae</taxon>
        <taxon>Pendulispora</taxon>
    </lineage>
</organism>
<dbReference type="InterPro" id="IPR001031">
    <property type="entry name" value="Thioesterase"/>
</dbReference>
<feature type="compositionally biased region" description="Basic and acidic residues" evidence="2">
    <location>
        <begin position="1"/>
        <end position="13"/>
    </location>
</feature>
<evidence type="ECO:0000259" key="3">
    <source>
        <dbReference type="Pfam" id="PF00975"/>
    </source>
</evidence>
<reference evidence="4 5" key="1">
    <citation type="submission" date="2021-12" db="EMBL/GenBank/DDBJ databases">
        <title>Discovery of the Pendulisporaceae a myxobacterial family with distinct sporulation behavior and unique specialized metabolism.</title>
        <authorList>
            <person name="Garcia R."/>
            <person name="Popoff A."/>
            <person name="Bader C.D."/>
            <person name="Loehr J."/>
            <person name="Walesch S."/>
            <person name="Walt C."/>
            <person name="Boldt J."/>
            <person name="Bunk B."/>
            <person name="Haeckl F.J.F.P.J."/>
            <person name="Gunesch A.P."/>
            <person name="Birkelbach J."/>
            <person name="Nuebel U."/>
            <person name="Pietschmann T."/>
            <person name="Bach T."/>
            <person name="Mueller R."/>
        </authorList>
    </citation>
    <scope>NUCLEOTIDE SEQUENCE [LARGE SCALE GENOMIC DNA]</scope>
    <source>
        <strain evidence="4 5">MSr12523</strain>
    </source>
</reference>
<evidence type="ECO:0000256" key="2">
    <source>
        <dbReference type="SAM" id="MobiDB-lite"/>
    </source>
</evidence>
<dbReference type="PANTHER" id="PTHR11487:SF0">
    <property type="entry name" value="S-ACYL FATTY ACID SYNTHASE THIOESTERASE, MEDIUM CHAIN"/>
    <property type="match status" value="1"/>
</dbReference>
<keyword evidence="4" id="KW-0378">Hydrolase</keyword>
<dbReference type="Gene3D" id="3.40.50.1820">
    <property type="entry name" value="alpha/beta hydrolase"/>
    <property type="match status" value="1"/>
</dbReference>
<dbReference type="InterPro" id="IPR012223">
    <property type="entry name" value="TEII"/>
</dbReference>
<feature type="domain" description="Thioesterase" evidence="3">
    <location>
        <begin position="63"/>
        <end position="273"/>
    </location>
</feature>
<name>A0ABZ2KNU7_9BACT</name>
<feature type="region of interest" description="Disordered" evidence="2">
    <location>
        <begin position="1"/>
        <end position="27"/>
    </location>
</feature>
<accession>A0ABZ2KNU7</accession>
<dbReference type="RefSeq" id="WP_394850983.1">
    <property type="nucleotide sequence ID" value="NZ_CP089982.1"/>
</dbReference>
<dbReference type="GO" id="GO:0016787">
    <property type="term" value="F:hydrolase activity"/>
    <property type="evidence" value="ECO:0007669"/>
    <property type="project" value="UniProtKB-KW"/>
</dbReference>
<keyword evidence="5" id="KW-1185">Reference proteome</keyword>
<evidence type="ECO:0000313" key="5">
    <source>
        <dbReference type="Proteomes" id="UP001379533"/>
    </source>
</evidence>
<proteinExistence type="inferred from homology"/>
<dbReference type="Pfam" id="PF00975">
    <property type="entry name" value="Thioesterase"/>
    <property type="match status" value="1"/>
</dbReference>